<comment type="caution">
    <text evidence="5">The sequence shown here is derived from an EMBL/GenBank/DDBJ whole genome shotgun (WGS) entry which is preliminary data.</text>
</comment>
<keyword evidence="6" id="KW-1185">Reference proteome</keyword>
<dbReference type="Gene3D" id="2.60.120.330">
    <property type="entry name" value="B-lactam Antibiotic, Isopenicillin N Synthase, Chain"/>
    <property type="match status" value="1"/>
</dbReference>
<reference evidence="5 6" key="1">
    <citation type="submission" date="2023-07" db="EMBL/GenBank/DDBJ databases">
        <title>Identification of four novel Pseudomonas species associated with bacterial leaf spot of cucurbits.</title>
        <authorList>
            <person name="Fullem K.R."/>
        </authorList>
    </citation>
    <scope>NUCLEOTIDE SEQUENCE [LARGE SCALE GENOMIC DNA]</scope>
    <source>
        <strain evidence="5 6">KFB 138</strain>
    </source>
</reference>
<proteinExistence type="inferred from homology"/>
<keyword evidence="2 3" id="KW-0408">Iron</keyword>
<dbReference type="Proteomes" id="UP001223016">
    <property type="component" value="Unassembled WGS sequence"/>
</dbReference>
<name>A0ABT9CI91_9PSED</name>
<dbReference type="Pfam" id="PF03171">
    <property type="entry name" value="2OG-FeII_Oxy"/>
    <property type="match status" value="1"/>
</dbReference>
<dbReference type="InterPro" id="IPR027443">
    <property type="entry name" value="IPNS-like_sf"/>
</dbReference>
<sequence length="323" mass="36443">MSSSSSSLPSPWQLDRGSIYQDVYDKRIDARPVDTEAQLQKAVLVGDQLVFTSVQARVSALRDGVFLLRIPDDFAVETCDLFASNFFKGAETEPYGAFRDLKAETFNDPLLGFHERINQIEQFLLERRFWHSHYPVEIFQAGEVLTRYSRQILRSVLALTDIDPQLWSLASGGASDAQGSYHLTFNHYRPLLEGIGLASHKDDGFLTLLRTTEPGLEVNRNDRWEALEPAPEHFVVNFGLSMEVLTRESSTPVRAIMHRVRHQTHNRCSFAHFTSSHCAPGAESGIYSYSSEGGLRRVCSSRDIIDANDEEIYQGTTVKEPRA</sequence>
<dbReference type="InterPro" id="IPR044861">
    <property type="entry name" value="IPNS-like_FE2OG_OXY"/>
</dbReference>
<evidence type="ECO:0000256" key="1">
    <source>
        <dbReference type="ARBA" id="ARBA00022723"/>
    </source>
</evidence>
<organism evidence="5 6">
    <name type="scientific">Pseudomonas serbiensis</name>
    <dbReference type="NCBI Taxonomy" id="3064350"/>
    <lineage>
        <taxon>Bacteria</taxon>
        <taxon>Pseudomonadati</taxon>
        <taxon>Pseudomonadota</taxon>
        <taxon>Gammaproteobacteria</taxon>
        <taxon>Pseudomonadales</taxon>
        <taxon>Pseudomonadaceae</taxon>
        <taxon>Pseudomonas</taxon>
    </lineage>
</organism>
<feature type="domain" description="Fe2OG dioxygenase" evidence="4">
    <location>
        <begin position="179"/>
        <end position="276"/>
    </location>
</feature>
<dbReference type="EMBL" id="JAUQOO010000001">
    <property type="protein sequence ID" value="MDO7925196.1"/>
    <property type="molecule type" value="Genomic_DNA"/>
</dbReference>
<dbReference type="SUPFAM" id="SSF51197">
    <property type="entry name" value="Clavaminate synthase-like"/>
    <property type="match status" value="1"/>
</dbReference>
<evidence type="ECO:0000313" key="5">
    <source>
        <dbReference type="EMBL" id="MDO7925196.1"/>
    </source>
</evidence>
<keyword evidence="1 3" id="KW-0479">Metal-binding</keyword>
<dbReference type="PANTHER" id="PTHR47991">
    <property type="entry name" value="OXOGLUTARATE/IRON-DEPENDENT DIOXYGENASE"/>
    <property type="match status" value="1"/>
</dbReference>
<accession>A0ABT9CI91</accession>
<evidence type="ECO:0000256" key="3">
    <source>
        <dbReference type="RuleBase" id="RU003682"/>
    </source>
</evidence>
<protein>
    <submittedName>
        <fullName evidence="5">2OG-Fe(II) oxygenase family protein</fullName>
    </submittedName>
</protein>
<comment type="similarity">
    <text evidence="3">Belongs to the iron/ascorbate-dependent oxidoreductase family.</text>
</comment>
<dbReference type="PROSITE" id="PS51471">
    <property type="entry name" value="FE2OG_OXY"/>
    <property type="match status" value="1"/>
</dbReference>
<gene>
    <name evidence="5" type="ORF">Q6A51_00290</name>
</gene>
<dbReference type="InterPro" id="IPR005123">
    <property type="entry name" value="Oxoglu/Fe-dep_dioxygenase_dom"/>
</dbReference>
<evidence type="ECO:0000313" key="6">
    <source>
        <dbReference type="Proteomes" id="UP001223016"/>
    </source>
</evidence>
<keyword evidence="3" id="KW-0560">Oxidoreductase</keyword>
<evidence type="ECO:0000256" key="2">
    <source>
        <dbReference type="ARBA" id="ARBA00023004"/>
    </source>
</evidence>
<dbReference type="InterPro" id="IPR050295">
    <property type="entry name" value="Plant_2OG-oxidoreductases"/>
</dbReference>
<dbReference type="RefSeq" id="WP_304573834.1">
    <property type="nucleotide sequence ID" value="NZ_JAUQOO010000001.1"/>
</dbReference>
<evidence type="ECO:0000259" key="4">
    <source>
        <dbReference type="PROSITE" id="PS51471"/>
    </source>
</evidence>